<sequence length="107" mass="11991">MKTRFRPLLLSIVTASALIVAAFPSHVRADDDDHEQARAALKQHKALPLAQILEKIRPKLGGRTIGIEFELEDGQYFYEIKTVTPDGQMQEVYVDALTAQILEDKAD</sequence>
<dbReference type="RefSeq" id="WP_190289877.1">
    <property type="nucleotide sequence ID" value="NZ_JABFCZ010000003.1"/>
</dbReference>
<evidence type="ECO:0000259" key="2">
    <source>
        <dbReference type="Pfam" id="PF03413"/>
    </source>
</evidence>
<dbReference type="EMBL" id="JABFCZ010000003">
    <property type="protein sequence ID" value="MBD1545204.1"/>
    <property type="molecule type" value="Genomic_DNA"/>
</dbReference>
<feature type="domain" description="PepSY" evidence="2">
    <location>
        <begin position="47"/>
        <end position="104"/>
    </location>
</feature>
<evidence type="ECO:0000313" key="4">
    <source>
        <dbReference type="Proteomes" id="UP000598467"/>
    </source>
</evidence>
<keyword evidence="1" id="KW-0732">Signal</keyword>
<reference evidence="3" key="1">
    <citation type="submission" date="2020-05" db="EMBL/GenBank/DDBJ databases">
        <title>Identification of trans-AT polyketide cluster in two marine bacteria, producers of a novel glutaramide-containing polyketide sesbanimide D and analogs.</title>
        <authorList>
            <person name="Kacar D."/>
            <person name="Rodriguez P."/>
            <person name="Canedo L."/>
            <person name="Gonzalez E."/>
            <person name="Galan B."/>
            <person name="De La Calle F."/>
            <person name="Garcia J.L."/>
        </authorList>
    </citation>
    <scope>NUCLEOTIDE SEQUENCE</scope>
    <source>
        <strain evidence="3">PHM038</strain>
    </source>
</reference>
<dbReference type="Proteomes" id="UP000598467">
    <property type="component" value="Unassembled WGS sequence"/>
</dbReference>
<accession>A0A926NU04</accession>
<dbReference type="Gene3D" id="3.10.450.40">
    <property type="match status" value="1"/>
</dbReference>
<name>A0A926NU04_9HYPH</name>
<organism evidence="3 4">
    <name type="scientific">Roseibium aggregatum</name>
    <dbReference type="NCBI Taxonomy" id="187304"/>
    <lineage>
        <taxon>Bacteria</taxon>
        <taxon>Pseudomonadati</taxon>
        <taxon>Pseudomonadota</taxon>
        <taxon>Alphaproteobacteria</taxon>
        <taxon>Hyphomicrobiales</taxon>
        <taxon>Stappiaceae</taxon>
        <taxon>Roseibium</taxon>
    </lineage>
</organism>
<dbReference type="AlphaFoldDB" id="A0A926NU04"/>
<dbReference type="InterPro" id="IPR025711">
    <property type="entry name" value="PepSY"/>
</dbReference>
<feature type="signal peptide" evidence="1">
    <location>
        <begin position="1"/>
        <end position="29"/>
    </location>
</feature>
<dbReference type="Pfam" id="PF03413">
    <property type="entry name" value="PepSY"/>
    <property type="match status" value="1"/>
</dbReference>
<gene>
    <name evidence="3" type="ORF">HK439_02945</name>
</gene>
<protein>
    <submittedName>
        <fullName evidence="3">Peptidase M4</fullName>
    </submittedName>
</protein>
<feature type="chain" id="PRO_5037575065" evidence="1">
    <location>
        <begin position="30"/>
        <end position="107"/>
    </location>
</feature>
<evidence type="ECO:0000313" key="3">
    <source>
        <dbReference type="EMBL" id="MBD1545204.1"/>
    </source>
</evidence>
<evidence type="ECO:0000256" key="1">
    <source>
        <dbReference type="SAM" id="SignalP"/>
    </source>
</evidence>
<proteinExistence type="predicted"/>
<comment type="caution">
    <text evidence="3">The sequence shown here is derived from an EMBL/GenBank/DDBJ whole genome shotgun (WGS) entry which is preliminary data.</text>
</comment>